<dbReference type="Gene3D" id="3.30.870.10">
    <property type="entry name" value="Endonuclease Chain A"/>
    <property type="match status" value="2"/>
</dbReference>
<dbReference type="Proteomes" id="UP000216225">
    <property type="component" value="Unassembled WGS sequence"/>
</dbReference>
<feature type="domain" description="PLD phosphodiesterase" evidence="2">
    <location>
        <begin position="168"/>
        <end position="195"/>
    </location>
</feature>
<dbReference type="EMBL" id="NKDB02000005">
    <property type="protein sequence ID" value="RKJ94491.1"/>
    <property type="molecule type" value="Genomic_DNA"/>
</dbReference>
<evidence type="ECO:0000313" key="3">
    <source>
        <dbReference type="EMBL" id="RKJ94491.1"/>
    </source>
</evidence>
<reference evidence="3 4" key="1">
    <citation type="submission" date="2018-09" db="EMBL/GenBank/DDBJ databases">
        <title>Genome comparison of Alicycliphilus sp. BQ1, a polyurethanolytic bacterium, with its closest phylogenetic relatives Alicycliphilus denitrificans BC and K601, unable to attack polyurethane.</title>
        <authorList>
            <person name="Loza-Tavera H."/>
            <person name="Lozano L."/>
            <person name="Cevallos M."/>
            <person name="Maya-Lucas O."/>
            <person name="Garcia-Mena J."/>
            <person name="Hernandez J."/>
        </authorList>
    </citation>
    <scope>NUCLEOTIDE SEQUENCE [LARGE SCALE GENOMIC DNA]</scope>
    <source>
        <strain evidence="3 4">BQ1</strain>
    </source>
</reference>
<sequence length="520" mass="56370">MTRPATLARRLPALLAGLLLAGCSLPPLAGRSTSAALELPAARDTQLGRALGPELAAHPGLSGIHGLDHPHDAFAARVLLARAAERTLDVQYYIWRGDTTGTLLLAELLAAAERGVRVRLLLDDLGTAGLDGPLAAMNGHPRIEVRLFNPFAWRSPKPLGYLADLRRANRRMHNKSFTVDNQASIVGGRNVGDEYFGATSGVLFADLDVLAVGPVVQDVSDDFDRYWASASAYPAERILPAVAPQAVAGLAAQARALQESPRARDYARAIAGSPFIRQLLGHSLPLHWARVQMLSDDPAKGMGQARRADLLLPRLGAVLGAPRRSVDLVSPYFVPTAHGVEAFARLRQAGVRVRVLTNAFEATDVPAVHAGYARYRKRLLEQGVTLYEMRSLVPEYAADKGRPLLQRLGSSGSSLHAKTFAVDGERVFVGSLNFDPRSALLNTELGFLIDSPALAQQVALAFDREIPLQSYRVALAEDGTLRWHGGVGDPAPVYGTEPHTTWWSRSLVWLLMRLPIEWLL</sequence>
<organism evidence="3 4">
    <name type="scientific">Alicycliphilus denitrificans</name>
    <dbReference type="NCBI Taxonomy" id="179636"/>
    <lineage>
        <taxon>Bacteria</taxon>
        <taxon>Pseudomonadati</taxon>
        <taxon>Pseudomonadota</taxon>
        <taxon>Betaproteobacteria</taxon>
        <taxon>Burkholderiales</taxon>
        <taxon>Comamonadaceae</taxon>
        <taxon>Alicycliphilus</taxon>
    </lineage>
</organism>
<feature type="chain" id="PRO_5018655457" evidence="1">
    <location>
        <begin position="30"/>
        <end position="520"/>
    </location>
</feature>
<dbReference type="GO" id="GO:0030572">
    <property type="term" value="F:phosphatidyltransferase activity"/>
    <property type="evidence" value="ECO:0007669"/>
    <property type="project" value="UniProtKB-ARBA"/>
</dbReference>
<evidence type="ECO:0000313" key="4">
    <source>
        <dbReference type="Proteomes" id="UP000216225"/>
    </source>
</evidence>
<keyword evidence="1" id="KW-0732">Signal</keyword>
<dbReference type="PROSITE" id="PS51257">
    <property type="entry name" value="PROKAR_LIPOPROTEIN"/>
    <property type="match status" value="1"/>
</dbReference>
<dbReference type="SMART" id="SM00155">
    <property type="entry name" value="PLDc"/>
    <property type="match status" value="2"/>
</dbReference>
<evidence type="ECO:0000256" key="1">
    <source>
        <dbReference type="SAM" id="SignalP"/>
    </source>
</evidence>
<dbReference type="PANTHER" id="PTHR21248:SF12">
    <property type="entry name" value="CARDIOLIPIN SYNTHASE C"/>
    <property type="match status" value="1"/>
</dbReference>
<dbReference type="AlphaFoldDB" id="A0A3R7IE68"/>
<protein>
    <submittedName>
        <fullName evidence="3">Phospholipase D family protein</fullName>
    </submittedName>
</protein>
<gene>
    <name evidence="3" type="ORF">CE154_019445</name>
</gene>
<dbReference type="Pfam" id="PF13091">
    <property type="entry name" value="PLDc_2"/>
    <property type="match status" value="2"/>
</dbReference>
<dbReference type="RefSeq" id="WP_094437073.1">
    <property type="nucleotide sequence ID" value="NZ_NKDB02000005.1"/>
</dbReference>
<proteinExistence type="predicted"/>
<dbReference type="CDD" id="cd09111">
    <property type="entry name" value="PLDc_ymdC_like_1"/>
    <property type="match status" value="1"/>
</dbReference>
<accession>A0A3R7IE68</accession>
<comment type="caution">
    <text evidence="3">The sequence shown here is derived from an EMBL/GenBank/DDBJ whole genome shotgun (WGS) entry which is preliminary data.</text>
</comment>
<dbReference type="SUPFAM" id="SSF56024">
    <property type="entry name" value="Phospholipase D/nuclease"/>
    <property type="match status" value="2"/>
</dbReference>
<feature type="signal peptide" evidence="1">
    <location>
        <begin position="1"/>
        <end position="29"/>
    </location>
</feature>
<dbReference type="GO" id="GO:0032049">
    <property type="term" value="P:cardiolipin biosynthetic process"/>
    <property type="evidence" value="ECO:0007669"/>
    <property type="project" value="UniProtKB-ARBA"/>
</dbReference>
<dbReference type="InterPro" id="IPR025202">
    <property type="entry name" value="PLD-like_dom"/>
</dbReference>
<feature type="domain" description="PLD phosphodiesterase" evidence="2">
    <location>
        <begin position="411"/>
        <end position="438"/>
    </location>
</feature>
<dbReference type="InterPro" id="IPR001736">
    <property type="entry name" value="PLipase_D/transphosphatidylase"/>
</dbReference>
<evidence type="ECO:0000259" key="2">
    <source>
        <dbReference type="PROSITE" id="PS50035"/>
    </source>
</evidence>
<dbReference type="CDD" id="cd09113">
    <property type="entry name" value="PLDc_ymdC_like_2"/>
    <property type="match status" value="1"/>
</dbReference>
<dbReference type="PANTHER" id="PTHR21248">
    <property type="entry name" value="CARDIOLIPIN SYNTHASE"/>
    <property type="match status" value="1"/>
</dbReference>
<name>A0A3R7IE68_9BURK</name>
<dbReference type="PROSITE" id="PS50035">
    <property type="entry name" value="PLD"/>
    <property type="match status" value="2"/>
</dbReference>